<dbReference type="Pfam" id="PF00186">
    <property type="entry name" value="DHFR_1"/>
    <property type="match status" value="1"/>
</dbReference>
<dbReference type="SUPFAM" id="SSF53597">
    <property type="entry name" value="Dihydrofolate reductase-like"/>
    <property type="match status" value="1"/>
</dbReference>
<reference evidence="7" key="1">
    <citation type="submission" date="2018-05" db="EMBL/GenBank/DDBJ databases">
        <authorList>
            <person name="Lanie J.A."/>
            <person name="Ng W.-L."/>
            <person name="Kazmierczak K.M."/>
            <person name="Andrzejewski T.M."/>
            <person name="Davidsen T.M."/>
            <person name="Wayne K.J."/>
            <person name="Tettelin H."/>
            <person name="Glass J.I."/>
            <person name="Rusch D."/>
            <person name="Podicherti R."/>
            <person name="Tsui H.-C.T."/>
            <person name="Winkler M.E."/>
        </authorList>
    </citation>
    <scope>NUCLEOTIDE SEQUENCE</scope>
</reference>
<protein>
    <recommendedName>
        <fullName evidence="2">dihydrofolate reductase</fullName>
        <ecNumber evidence="2">1.5.1.3</ecNumber>
    </recommendedName>
</protein>
<dbReference type="GO" id="GO:0046655">
    <property type="term" value="P:folic acid metabolic process"/>
    <property type="evidence" value="ECO:0007669"/>
    <property type="project" value="TreeGrafter"/>
</dbReference>
<evidence type="ECO:0000256" key="3">
    <source>
        <dbReference type="ARBA" id="ARBA00022563"/>
    </source>
</evidence>
<name>A0A381SHH4_9ZZZZ</name>
<dbReference type="PANTHER" id="PTHR48069:SF3">
    <property type="entry name" value="DIHYDROFOLATE REDUCTASE"/>
    <property type="match status" value="1"/>
</dbReference>
<evidence type="ECO:0000256" key="1">
    <source>
        <dbReference type="ARBA" id="ARBA00004903"/>
    </source>
</evidence>
<feature type="domain" description="DHFR" evidence="6">
    <location>
        <begin position="7"/>
        <end position="166"/>
    </location>
</feature>
<dbReference type="GO" id="GO:0005829">
    <property type="term" value="C:cytosol"/>
    <property type="evidence" value="ECO:0007669"/>
    <property type="project" value="TreeGrafter"/>
</dbReference>
<evidence type="ECO:0000259" key="6">
    <source>
        <dbReference type="PROSITE" id="PS51330"/>
    </source>
</evidence>
<accession>A0A381SHH4</accession>
<dbReference type="CDD" id="cd00209">
    <property type="entry name" value="DHFR"/>
    <property type="match status" value="1"/>
</dbReference>
<dbReference type="InterPro" id="IPR012259">
    <property type="entry name" value="DHFR"/>
</dbReference>
<dbReference type="GO" id="GO:0046654">
    <property type="term" value="P:tetrahydrofolate biosynthetic process"/>
    <property type="evidence" value="ECO:0007669"/>
    <property type="project" value="InterPro"/>
</dbReference>
<dbReference type="EC" id="1.5.1.3" evidence="2"/>
<dbReference type="GO" id="GO:0004146">
    <property type="term" value="F:dihydrofolate reductase activity"/>
    <property type="evidence" value="ECO:0007669"/>
    <property type="project" value="UniProtKB-EC"/>
</dbReference>
<keyword evidence="4" id="KW-0521">NADP</keyword>
<dbReference type="Gene3D" id="3.40.430.10">
    <property type="entry name" value="Dihydrofolate Reductase, subunit A"/>
    <property type="match status" value="1"/>
</dbReference>
<keyword evidence="5" id="KW-0560">Oxidoreductase</keyword>
<dbReference type="GO" id="GO:0046452">
    <property type="term" value="P:dihydrofolate metabolic process"/>
    <property type="evidence" value="ECO:0007669"/>
    <property type="project" value="TreeGrafter"/>
</dbReference>
<dbReference type="PRINTS" id="PR00070">
    <property type="entry name" value="DHFR"/>
</dbReference>
<dbReference type="PROSITE" id="PS51330">
    <property type="entry name" value="DHFR_2"/>
    <property type="match status" value="1"/>
</dbReference>
<dbReference type="InterPro" id="IPR024072">
    <property type="entry name" value="DHFR-like_dom_sf"/>
</dbReference>
<evidence type="ECO:0000256" key="2">
    <source>
        <dbReference type="ARBA" id="ARBA00012856"/>
    </source>
</evidence>
<dbReference type="PIRSF" id="PIRSF000194">
    <property type="entry name" value="DHFR"/>
    <property type="match status" value="1"/>
</dbReference>
<organism evidence="7">
    <name type="scientific">marine metagenome</name>
    <dbReference type="NCBI Taxonomy" id="408172"/>
    <lineage>
        <taxon>unclassified sequences</taxon>
        <taxon>metagenomes</taxon>
        <taxon>ecological metagenomes</taxon>
    </lineage>
</organism>
<gene>
    <name evidence="7" type="ORF">METZ01_LOCUS56260</name>
</gene>
<proteinExistence type="predicted"/>
<dbReference type="InterPro" id="IPR001796">
    <property type="entry name" value="DHFR_dom"/>
</dbReference>
<dbReference type="GO" id="GO:0006730">
    <property type="term" value="P:one-carbon metabolic process"/>
    <property type="evidence" value="ECO:0007669"/>
    <property type="project" value="UniProtKB-KW"/>
</dbReference>
<dbReference type="PANTHER" id="PTHR48069">
    <property type="entry name" value="DIHYDROFOLATE REDUCTASE"/>
    <property type="match status" value="1"/>
</dbReference>
<sequence length="167" mass="19245">MKSKENCLTIIVAASENNAIGKNNKLIWDLPDDLKRFKRLTSGHYIIMGRKTFDTFPKLLPNRTHIVISNKKDLNVPDEVIVVNNISDAIEISKDDPNPYIIGGGQIYKLGINLVDKIELTRVHSTFNADTFFPELNLNKWRLISTTFHDVDKKHDHSFTYETYEKK</sequence>
<evidence type="ECO:0000313" key="7">
    <source>
        <dbReference type="EMBL" id="SVA03406.1"/>
    </source>
</evidence>
<evidence type="ECO:0000256" key="5">
    <source>
        <dbReference type="ARBA" id="ARBA00023002"/>
    </source>
</evidence>
<dbReference type="EMBL" id="UINC01003106">
    <property type="protein sequence ID" value="SVA03406.1"/>
    <property type="molecule type" value="Genomic_DNA"/>
</dbReference>
<comment type="pathway">
    <text evidence="1">Cofactor biosynthesis; tetrahydrofolate biosynthesis; 5,6,7,8-tetrahydrofolate from 7,8-dihydrofolate: step 1/1.</text>
</comment>
<evidence type="ECO:0000256" key="4">
    <source>
        <dbReference type="ARBA" id="ARBA00022857"/>
    </source>
</evidence>
<dbReference type="GO" id="GO:0050661">
    <property type="term" value="F:NADP binding"/>
    <property type="evidence" value="ECO:0007669"/>
    <property type="project" value="InterPro"/>
</dbReference>
<keyword evidence="3" id="KW-0554">One-carbon metabolism</keyword>
<dbReference type="AlphaFoldDB" id="A0A381SHH4"/>